<evidence type="ECO:0000256" key="2">
    <source>
        <dbReference type="ARBA" id="ARBA00001946"/>
    </source>
</evidence>
<keyword evidence="8" id="KW-0234">DNA repair</keyword>
<evidence type="ECO:0000256" key="4">
    <source>
        <dbReference type="ARBA" id="ARBA00022723"/>
    </source>
</evidence>
<proteinExistence type="predicted"/>
<keyword evidence="4" id="KW-0479">Metal-binding</keyword>
<evidence type="ECO:0000256" key="3">
    <source>
        <dbReference type="ARBA" id="ARBA00022722"/>
    </source>
</evidence>
<dbReference type="GO" id="GO:0003697">
    <property type="term" value="F:single-stranded DNA binding"/>
    <property type="evidence" value="ECO:0007669"/>
    <property type="project" value="TreeGrafter"/>
</dbReference>
<name>A0A521B6V3_9ACTN</name>
<dbReference type="PANTHER" id="PTHR15822">
    <property type="entry name" value="TRAF AND TNF RECEPTOR-ASSOCIATED PROTEIN"/>
    <property type="match status" value="1"/>
</dbReference>
<protein>
    <submittedName>
        <fullName evidence="10">Metal-dependent hydrolase, endonuclease/exonuclease/phosphatase family</fullName>
    </submittedName>
</protein>
<comment type="cofactor">
    <cofactor evidence="1">
        <name>Mn(2+)</name>
        <dbReference type="ChEBI" id="CHEBI:29035"/>
    </cofactor>
</comment>
<keyword evidence="10" id="KW-0255">Endonuclease</keyword>
<reference evidence="10 11" key="1">
    <citation type="submission" date="2017-05" db="EMBL/GenBank/DDBJ databases">
        <authorList>
            <person name="Varghese N."/>
            <person name="Submissions S."/>
        </authorList>
    </citation>
    <scope>NUCLEOTIDE SEQUENCE [LARGE SCALE GENOMIC DNA]</scope>
    <source>
        <strain evidence="10 11">DSM 46834</strain>
    </source>
</reference>
<dbReference type="SUPFAM" id="SSF56219">
    <property type="entry name" value="DNase I-like"/>
    <property type="match status" value="1"/>
</dbReference>
<keyword evidence="7" id="KW-0460">Magnesium</keyword>
<dbReference type="GO" id="GO:0046872">
    <property type="term" value="F:metal ion binding"/>
    <property type="evidence" value="ECO:0007669"/>
    <property type="project" value="UniProtKB-KW"/>
</dbReference>
<dbReference type="Gene3D" id="3.60.10.10">
    <property type="entry name" value="Endonuclease/exonuclease/phosphatase"/>
    <property type="match status" value="1"/>
</dbReference>
<dbReference type="EMBL" id="FXTJ01000001">
    <property type="protein sequence ID" value="SMO42741.1"/>
    <property type="molecule type" value="Genomic_DNA"/>
</dbReference>
<dbReference type="GO" id="GO:0006302">
    <property type="term" value="P:double-strand break repair"/>
    <property type="evidence" value="ECO:0007669"/>
    <property type="project" value="TreeGrafter"/>
</dbReference>
<evidence type="ECO:0000259" key="9">
    <source>
        <dbReference type="Pfam" id="PF03372"/>
    </source>
</evidence>
<dbReference type="Proteomes" id="UP000317484">
    <property type="component" value="Unassembled WGS sequence"/>
</dbReference>
<dbReference type="InterPro" id="IPR005135">
    <property type="entry name" value="Endo/exonuclease/phosphatase"/>
</dbReference>
<feature type="domain" description="Endonuclease/exonuclease/phosphatase" evidence="9">
    <location>
        <begin position="8"/>
        <end position="256"/>
    </location>
</feature>
<keyword evidence="3" id="KW-0540">Nuclease</keyword>
<evidence type="ECO:0000313" key="11">
    <source>
        <dbReference type="Proteomes" id="UP000317484"/>
    </source>
</evidence>
<evidence type="ECO:0000256" key="1">
    <source>
        <dbReference type="ARBA" id="ARBA00001936"/>
    </source>
</evidence>
<dbReference type="AlphaFoldDB" id="A0A521B6V3"/>
<organism evidence="10 11">
    <name type="scientific">Geodermatophilus aquaeductus</name>
    <dbReference type="NCBI Taxonomy" id="1564161"/>
    <lineage>
        <taxon>Bacteria</taxon>
        <taxon>Bacillati</taxon>
        <taxon>Actinomycetota</taxon>
        <taxon>Actinomycetes</taxon>
        <taxon>Geodermatophilales</taxon>
        <taxon>Geodermatophilaceae</taxon>
        <taxon>Geodermatophilus</taxon>
    </lineage>
</organism>
<dbReference type="GO" id="GO:0005737">
    <property type="term" value="C:cytoplasm"/>
    <property type="evidence" value="ECO:0007669"/>
    <property type="project" value="TreeGrafter"/>
</dbReference>
<keyword evidence="10" id="KW-0269">Exonuclease</keyword>
<sequence length="279" mass="30015">MGASLRVLTMNVLGPANPDWERRSALTGETLRWLDADVVALQEVPVADGTVEALLGPGYTVTPFSRAADDGVGGVLATRAPHRVVEEVDQRCTERARDLPWCATLVVEVDTAVGRTLVAHHKPSWQFGYEVEREQQALAAARTLERLAGGADHVVVLGDLDATPDAASTQFWRGRRSLDGTSVCYQDAWETLHPADPGFTFDARNPLVRAGEVATAVSRRIDWVLVRSGVHGPSLQVRSCARVLDEPAGGVWASDHFGVVADLDLSTSPPGSWDPQPIG</sequence>
<dbReference type="GO" id="GO:0070260">
    <property type="term" value="F:5'-tyrosyl-DNA phosphodiesterase activity"/>
    <property type="evidence" value="ECO:0007669"/>
    <property type="project" value="TreeGrafter"/>
</dbReference>
<evidence type="ECO:0000256" key="5">
    <source>
        <dbReference type="ARBA" id="ARBA00022763"/>
    </source>
</evidence>
<accession>A0A521B6V3</accession>
<keyword evidence="11" id="KW-1185">Reference proteome</keyword>
<keyword evidence="6 10" id="KW-0378">Hydrolase</keyword>
<gene>
    <name evidence="10" type="ORF">SAMN06273567_101608</name>
</gene>
<comment type="cofactor">
    <cofactor evidence="2">
        <name>Mg(2+)</name>
        <dbReference type="ChEBI" id="CHEBI:18420"/>
    </cofactor>
</comment>
<dbReference type="RefSeq" id="WP_142456843.1">
    <property type="nucleotide sequence ID" value="NZ_FXTJ01000001.1"/>
</dbReference>
<dbReference type="PANTHER" id="PTHR15822:SF4">
    <property type="entry name" value="TYROSYL-DNA PHOSPHODIESTERASE 2"/>
    <property type="match status" value="1"/>
</dbReference>
<dbReference type="Pfam" id="PF03372">
    <property type="entry name" value="Exo_endo_phos"/>
    <property type="match status" value="1"/>
</dbReference>
<dbReference type="InterPro" id="IPR036691">
    <property type="entry name" value="Endo/exonu/phosph_ase_sf"/>
</dbReference>
<dbReference type="GO" id="GO:0004519">
    <property type="term" value="F:endonuclease activity"/>
    <property type="evidence" value="ECO:0007669"/>
    <property type="project" value="UniProtKB-KW"/>
</dbReference>
<evidence type="ECO:0000256" key="6">
    <source>
        <dbReference type="ARBA" id="ARBA00022801"/>
    </source>
</evidence>
<evidence type="ECO:0000256" key="8">
    <source>
        <dbReference type="ARBA" id="ARBA00023204"/>
    </source>
</evidence>
<evidence type="ECO:0000313" key="10">
    <source>
        <dbReference type="EMBL" id="SMO42741.1"/>
    </source>
</evidence>
<evidence type="ECO:0000256" key="7">
    <source>
        <dbReference type="ARBA" id="ARBA00022842"/>
    </source>
</evidence>
<dbReference type="InterPro" id="IPR051547">
    <property type="entry name" value="TDP2-like"/>
</dbReference>
<keyword evidence="5" id="KW-0227">DNA damage</keyword>
<dbReference type="GO" id="GO:0004527">
    <property type="term" value="F:exonuclease activity"/>
    <property type="evidence" value="ECO:0007669"/>
    <property type="project" value="UniProtKB-KW"/>
</dbReference>